<feature type="domain" description="Bromo" evidence="4">
    <location>
        <begin position="109"/>
        <end position="181"/>
    </location>
</feature>
<dbReference type="AlphaFoldDB" id="A0A8R1DW70"/>
<feature type="compositionally biased region" description="Polar residues" evidence="3">
    <location>
        <begin position="250"/>
        <end position="260"/>
    </location>
</feature>
<keyword evidence="1 2" id="KW-0103">Bromodomain</keyword>
<feature type="region of interest" description="Disordered" evidence="3">
    <location>
        <begin position="199"/>
        <end position="300"/>
    </location>
</feature>
<dbReference type="Gene3D" id="1.20.920.10">
    <property type="entry name" value="Bromodomain-like"/>
    <property type="match status" value="1"/>
</dbReference>
<feature type="compositionally biased region" description="Basic and acidic residues" evidence="3">
    <location>
        <begin position="224"/>
        <end position="233"/>
    </location>
</feature>
<organism evidence="5 6">
    <name type="scientific">Caenorhabditis japonica</name>
    <dbReference type="NCBI Taxonomy" id="281687"/>
    <lineage>
        <taxon>Eukaryota</taxon>
        <taxon>Metazoa</taxon>
        <taxon>Ecdysozoa</taxon>
        <taxon>Nematoda</taxon>
        <taxon>Chromadorea</taxon>
        <taxon>Rhabditida</taxon>
        <taxon>Rhabditina</taxon>
        <taxon>Rhabditomorpha</taxon>
        <taxon>Rhabditoidea</taxon>
        <taxon>Rhabditidae</taxon>
        <taxon>Peloderinae</taxon>
        <taxon>Caenorhabditis</taxon>
    </lineage>
</organism>
<dbReference type="Pfam" id="PF00439">
    <property type="entry name" value="Bromodomain"/>
    <property type="match status" value="1"/>
</dbReference>
<dbReference type="GO" id="GO:0000785">
    <property type="term" value="C:chromatin"/>
    <property type="evidence" value="ECO:0007669"/>
    <property type="project" value="TreeGrafter"/>
</dbReference>
<feature type="compositionally biased region" description="Basic and acidic residues" evidence="3">
    <location>
        <begin position="266"/>
        <end position="276"/>
    </location>
</feature>
<protein>
    <submittedName>
        <fullName evidence="5">Bromo domain-containing protein</fullName>
    </submittedName>
</protein>
<evidence type="ECO:0000256" key="3">
    <source>
        <dbReference type="SAM" id="MobiDB-lite"/>
    </source>
</evidence>
<sequence>MPTTRSSNRPAPKRSVYPDSDDEDEIVKKPSERGRRGGSKRGLPRGAGRGNGRGRPPKSSTDGKPVAKRGRKKANKSDSEEEDNNVETDHFTDELKKCVTILKEFEKSDYESFTFPFRYPVDAAALGLSDYHEVVKKPMDLATMKKKLFGEEYETAVDFKEDFKLMIGNCLLYNNRSDPVSQLAIQFREAFAKTWSKEFSEDDDDFGKNEKEDGGLSDESDESESNHEKEKGVQDQASSSEAIVDVPGSGSVSAPTSSEAQPAAKTDSHGAEDDIAKNNNESGSNASSTAADSTTEEINT</sequence>
<dbReference type="PANTHER" id="PTHR22880">
    <property type="entry name" value="FALZ-RELATED BROMODOMAIN-CONTAINING PROTEINS"/>
    <property type="match status" value="1"/>
</dbReference>
<evidence type="ECO:0000313" key="5">
    <source>
        <dbReference type="EnsemblMetazoa" id="CJA13767.1"/>
    </source>
</evidence>
<dbReference type="InterPro" id="IPR036427">
    <property type="entry name" value="Bromodomain-like_sf"/>
</dbReference>
<dbReference type="SMART" id="SM00297">
    <property type="entry name" value="BROMO"/>
    <property type="match status" value="1"/>
</dbReference>
<dbReference type="SUPFAM" id="SSF47370">
    <property type="entry name" value="Bromodomain"/>
    <property type="match status" value="1"/>
</dbReference>
<reference evidence="5" key="2">
    <citation type="submission" date="2022-06" db="UniProtKB">
        <authorList>
            <consortium name="EnsemblMetazoa"/>
        </authorList>
    </citation>
    <scope>IDENTIFICATION</scope>
    <source>
        <strain evidence="5">DF5081</strain>
    </source>
</reference>
<evidence type="ECO:0000256" key="2">
    <source>
        <dbReference type="PROSITE-ProRule" id="PRU00035"/>
    </source>
</evidence>
<dbReference type="InterPro" id="IPR001487">
    <property type="entry name" value="Bromodomain"/>
</dbReference>
<reference evidence="6" key="1">
    <citation type="submission" date="2010-08" db="EMBL/GenBank/DDBJ databases">
        <authorList>
            <consortium name="Caenorhabditis japonica Sequencing Consortium"/>
            <person name="Wilson R.K."/>
        </authorList>
    </citation>
    <scope>NUCLEOTIDE SEQUENCE [LARGE SCALE GENOMIC DNA]</scope>
    <source>
        <strain evidence="6">DF5081</strain>
    </source>
</reference>
<dbReference type="GO" id="GO:0005634">
    <property type="term" value="C:nucleus"/>
    <property type="evidence" value="ECO:0007669"/>
    <property type="project" value="TreeGrafter"/>
</dbReference>
<feature type="region of interest" description="Disordered" evidence="3">
    <location>
        <begin position="1"/>
        <end position="88"/>
    </location>
</feature>
<evidence type="ECO:0000313" key="6">
    <source>
        <dbReference type="Proteomes" id="UP000005237"/>
    </source>
</evidence>
<dbReference type="PROSITE" id="PS00633">
    <property type="entry name" value="BROMODOMAIN_1"/>
    <property type="match status" value="1"/>
</dbReference>
<evidence type="ECO:0000256" key="1">
    <source>
        <dbReference type="ARBA" id="ARBA00023117"/>
    </source>
</evidence>
<dbReference type="PROSITE" id="PS50014">
    <property type="entry name" value="BROMODOMAIN_2"/>
    <property type="match status" value="1"/>
</dbReference>
<dbReference type="EnsemblMetazoa" id="CJA13767.1">
    <property type="protein sequence ID" value="CJA13767.1"/>
    <property type="gene ID" value="WBGene00132971"/>
</dbReference>
<dbReference type="PRINTS" id="PR00503">
    <property type="entry name" value="BROMODOMAIN"/>
</dbReference>
<dbReference type="PANTHER" id="PTHR22880:SF241">
    <property type="entry name" value="BROMO DOMAIN-CONTAINING PROTEIN"/>
    <property type="match status" value="1"/>
</dbReference>
<proteinExistence type="predicted"/>
<accession>A0A8R1DW70</accession>
<feature type="compositionally biased region" description="Low complexity" evidence="3">
    <location>
        <begin position="282"/>
        <end position="293"/>
    </location>
</feature>
<keyword evidence="6" id="KW-1185">Reference proteome</keyword>
<dbReference type="InterPro" id="IPR018359">
    <property type="entry name" value="Bromodomain_CS"/>
</dbReference>
<evidence type="ECO:0000259" key="4">
    <source>
        <dbReference type="PROSITE" id="PS50014"/>
    </source>
</evidence>
<dbReference type="GO" id="GO:0006338">
    <property type="term" value="P:chromatin remodeling"/>
    <property type="evidence" value="ECO:0007669"/>
    <property type="project" value="TreeGrafter"/>
</dbReference>
<feature type="compositionally biased region" description="Basic and acidic residues" evidence="3">
    <location>
        <begin position="26"/>
        <end position="35"/>
    </location>
</feature>
<dbReference type="GO" id="GO:0006355">
    <property type="term" value="P:regulation of DNA-templated transcription"/>
    <property type="evidence" value="ECO:0007669"/>
    <property type="project" value="TreeGrafter"/>
</dbReference>
<dbReference type="Proteomes" id="UP000005237">
    <property type="component" value="Unassembled WGS sequence"/>
</dbReference>
<name>A0A8R1DW70_CAEJA</name>
<dbReference type="InterPro" id="IPR050935">
    <property type="entry name" value="Bromo_chromatin_reader"/>
</dbReference>